<name>A0A0H3FYI8_ZYMMA</name>
<dbReference type="OrthoDB" id="479677at2"/>
<dbReference type="InterPro" id="IPR035412">
    <property type="entry name" value="Terminase_L_N"/>
</dbReference>
<evidence type="ECO:0000259" key="1">
    <source>
        <dbReference type="Pfam" id="PF04466"/>
    </source>
</evidence>
<dbReference type="PANTHER" id="PTHR39184:SF1">
    <property type="entry name" value="PBSX PHAGE TERMINASE LARGE SUBUNIT"/>
    <property type="match status" value="1"/>
</dbReference>
<dbReference type="Proteomes" id="UP000001494">
    <property type="component" value="Chromosome"/>
</dbReference>
<dbReference type="eggNOG" id="COG1783">
    <property type="taxonomic scope" value="Bacteria"/>
</dbReference>
<accession>A0A0H3FYI8</accession>
<gene>
    <name evidence="2" type="ordered locus">Zmob_0919</name>
</gene>
<sequence>MSFPALRIPTAKVFRPLLKPARYKGAYGGRGSGKSHFFAEMLVEDCLRLPGLRAVCIREVQKSLKDSAKRLIEAKLSAYHLGSNVGFRVFRDHIQTPGNGIIIFQGMQDHTAESIKSLEGFSRAWVEEAQTLSQRSLELLRPTIRTIDSELWFSWNPRFKTDPVDRMLRGETPPTGAVVVQANWENNPWFPSPLDQERRDCLANDPDKYRHIWEGGYAEITEGAYYAQALAKARSEKRIAVVAADPLMTLRAVWDIGGTGAKADATAIWIVQYVGREIRFLDHYEAQGQPLSAHLHWLRSHDYGGALCILPHDGAQHDKIASTTYEGALREAGFSVRVIPNQGAGAAMQRIEAARRLFPQMWFDENHCRGGLEALGWYHEKRDEIRGIGLGPDHDWSSHSADAFGLAAIAWEPPVTSRKITYSNKGIF</sequence>
<dbReference type="Pfam" id="PF04466">
    <property type="entry name" value="Terminase_3"/>
    <property type="match status" value="1"/>
</dbReference>
<dbReference type="HOGENOM" id="CLU_054545_0_0_5"/>
<dbReference type="Gene3D" id="3.40.50.300">
    <property type="entry name" value="P-loop containing nucleotide triphosphate hydrolases"/>
    <property type="match status" value="1"/>
</dbReference>
<evidence type="ECO:0000313" key="2">
    <source>
        <dbReference type="EMBL" id="AEH62754.1"/>
    </source>
</evidence>
<dbReference type="PANTHER" id="PTHR39184">
    <property type="match status" value="1"/>
</dbReference>
<evidence type="ECO:0000313" key="3">
    <source>
        <dbReference type="Proteomes" id="UP000001494"/>
    </source>
</evidence>
<reference evidence="2 3" key="1">
    <citation type="journal article" date="2011" name="J. Bacteriol.">
        <title>Genome sequence of the ethanol-producing Zymomonas mobilis subsp. mobilis lectotype strain ATCC 10988.</title>
        <authorList>
            <person name="Pappas K.M."/>
            <person name="Kouvelis V.N."/>
            <person name="Saunders E."/>
            <person name="Brettin T.S."/>
            <person name="Bruce D."/>
            <person name="Detter C."/>
            <person name="Balakireva M."/>
            <person name="Han C.S."/>
            <person name="Savvakis G."/>
            <person name="Kyrpides N.C."/>
            <person name="Typas M.A."/>
        </authorList>
    </citation>
    <scope>NUCLEOTIDE SEQUENCE [LARGE SCALE GENOMIC DNA]</scope>
    <source>
        <strain evidence="3">ATCC 10988 / DSM 424 / CCUG 17860 / LMG 404 / NCIMB 8938 / NRRL B-806 / ZM1</strain>
    </source>
</reference>
<protein>
    <submittedName>
        <fullName evidence="2">Phage terminase, large subunit, PBSX family</fullName>
    </submittedName>
</protein>
<feature type="domain" description="Phage terminase large subunit N-terminal" evidence="1">
    <location>
        <begin position="23"/>
        <end position="215"/>
    </location>
</feature>
<dbReference type="InterPro" id="IPR052380">
    <property type="entry name" value="Viral_DNA_packaging_terminase"/>
</dbReference>
<dbReference type="RefSeq" id="WP_014500781.1">
    <property type="nucleotide sequence ID" value="NC_017262.1"/>
</dbReference>
<proteinExistence type="predicted"/>
<dbReference type="Gene3D" id="3.30.420.280">
    <property type="match status" value="1"/>
</dbReference>
<dbReference type="NCBIfam" id="TIGR01547">
    <property type="entry name" value="phage_term_2"/>
    <property type="match status" value="1"/>
</dbReference>
<dbReference type="EMBL" id="CP002850">
    <property type="protein sequence ID" value="AEH62754.1"/>
    <property type="molecule type" value="Genomic_DNA"/>
</dbReference>
<organism evidence="2 3">
    <name type="scientific">Zymomonas mobilis subsp. mobilis (strain ATCC 10988 / DSM 424 / LMG 404 / NCIMB 8938 / NRRL B-806 / ZM1)</name>
    <dbReference type="NCBI Taxonomy" id="555217"/>
    <lineage>
        <taxon>Bacteria</taxon>
        <taxon>Pseudomonadati</taxon>
        <taxon>Pseudomonadota</taxon>
        <taxon>Alphaproteobacteria</taxon>
        <taxon>Sphingomonadales</taxon>
        <taxon>Zymomonadaceae</taxon>
        <taxon>Zymomonas</taxon>
    </lineage>
</organism>
<dbReference type="InterPro" id="IPR006437">
    <property type="entry name" value="Phage_terminase_lsu"/>
</dbReference>
<dbReference type="KEGG" id="zmm:Zmob_0919"/>
<dbReference type="AlphaFoldDB" id="A0A0H3FYI8"/>
<dbReference type="InterPro" id="IPR027417">
    <property type="entry name" value="P-loop_NTPase"/>
</dbReference>